<dbReference type="InterPro" id="IPR035906">
    <property type="entry name" value="MetI-like_sf"/>
</dbReference>
<feature type="region of interest" description="Disordered" evidence="8">
    <location>
        <begin position="1"/>
        <end position="31"/>
    </location>
</feature>
<evidence type="ECO:0000256" key="3">
    <source>
        <dbReference type="ARBA" id="ARBA00022475"/>
    </source>
</evidence>
<reference evidence="10 11" key="1">
    <citation type="submission" date="2013-08" db="EMBL/GenBank/DDBJ databases">
        <authorList>
            <person name="Weinstock G."/>
            <person name="Sodergren E."/>
            <person name="Wylie T."/>
            <person name="Fulton L."/>
            <person name="Fulton R."/>
            <person name="Fronick C."/>
            <person name="O'Laughlin M."/>
            <person name="Godfrey J."/>
            <person name="Miner T."/>
            <person name="Herter B."/>
            <person name="Appelbaum E."/>
            <person name="Cordes M."/>
            <person name="Lek S."/>
            <person name="Wollam A."/>
            <person name="Pepin K.H."/>
            <person name="Palsikar V.B."/>
            <person name="Mitreva M."/>
            <person name="Wilson R.K."/>
        </authorList>
    </citation>
    <scope>NUCLEOTIDE SEQUENCE [LARGE SCALE GENOMIC DNA]</scope>
    <source>
        <strain evidence="10 11">F0580</strain>
    </source>
</reference>
<protein>
    <submittedName>
        <fullName evidence="10">ABC transporter, permease protein</fullName>
    </submittedName>
</protein>
<evidence type="ECO:0000256" key="2">
    <source>
        <dbReference type="ARBA" id="ARBA00022448"/>
    </source>
</evidence>
<dbReference type="Proteomes" id="UP000016519">
    <property type="component" value="Unassembled WGS sequence"/>
</dbReference>
<feature type="transmembrane region" description="Helical" evidence="7">
    <location>
        <begin position="286"/>
        <end position="310"/>
    </location>
</feature>
<evidence type="ECO:0000313" key="10">
    <source>
        <dbReference type="EMBL" id="ERH31059.1"/>
    </source>
</evidence>
<keyword evidence="4 7" id="KW-0812">Transmembrane</keyword>
<dbReference type="AlphaFoldDB" id="U1RBT9"/>
<keyword evidence="3" id="KW-1003">Cell membrane</keyword>
<dbReference type="Gene3D" id="1.10.3720.10">
    <property type="entry name" value="MetI-like"/>
    <property type="match status" value="1"/>
</dbReference>
<dbReference type="HOGENOM" id="CLU_036879_0_1_11"/>
<keyword evidence="2 7" id="KW-0813">Transport</keyword>
<evidence type="ECO:0000313" key="11">
    <source>
        <dbReference type="Proteomes" id="UP000016519"/>
    </source>
</evidence>
<keyword evidence="11" id="KW-1185">Reference proteome</keyword>
<feature type="transmembrane region" description="Helical" evidence="7">
    <location>
        <begin position="212"/>
        <end position="235"/>
    </location>
</feature>
<evidence type="ECO:0000256" key="4">
    <source>
        <dbReference type="ARBA" id="ARBA00022692"/>
    </source>
</evidence>
<feature type="compositionally biased region" description="Basic and acidic residues" evidence="8">
    <location>
        <begin position="1"/>
        <end position="12"/>
    </location>
</feature>
<proteinExistence type="inferred from homology"/>
<dbReference type="PATRIC" id="fig|1321816.3.peg.649"/>
<dbReference type="Pfam" id="PF19300">
    <property type="entry name" value="BPD_transp_1_N"/>
    <property type="match status" value="1"/>
</dbReference>
<organism evidence="10 11">
    <name type="scientific">Alloscardovia omnicolens F0580</name>
    <dbReference type="NCBI Taxonomy" id="1321816"/>
    <lineage>
        <taxon>Bacteria</taxon>
        <taxon>Bacillati</taxon>
        <taxon>Actinomycetota</taxon>
        <taxon>Actinomycetes</taxon>
        <taxon>Bifidobacteriales</taxon>
        <taxon>Bifidobacteriaceae</taxon>
        <taxon>Alloscardovia</taxon>
    </lineage>
</organism>
<gene>
    <name evidence="10" type="ORF">HMPREF9244_00742</name>
</gene>
<dbReference type="GO" id="GO:0005886">
    <property type="term" value="C:plasma membrane"/>
    <property type="evidence" value="ECO:0007669"/>
    <property type="project" value="UniProtKB-SubCell"/>
</dbReference>
<feature type="transmembrane region" description="Helical" evidence="7">
    <location>
        <begin position="171"/>
        <end position="192"/>
    </location>
</feature>
<feature type="domain" description="ABC transmembrane type-1" evidence="9">
    <location>
        <begin position="132"/>
        <end position="348"/>
    </location>
</feature>
<evidence type="ECO:0000256" key="6">
    <source>
        <dbReference type="ARBA" id="ARBA00023136"/>
    </source>
</evidence>
<comment type="subcellular location">
    <subcellularLocation>
        <location evidence="1 7">Cell membrane</location>
        <topology evidence="1 7">Multi-pass membrane protein</topology>
    </subcellularLocation>
</comment>
<dbReference type="PANTHER" id="PTHR43163:SF6">
    <property type="entry name" value="DIPEPTIDE TRANSPORT SYSTEM PERMEASE PROTEIN DPPB-RELATED"/>
    <property type="match status" value="1"/>
</dbReference>
<dbReference type="SUPFAM" id="SSF161098">
    <property type="entry name" value="MetI-like"/>
    <property type="match status" value="1"/>
</dbReference>
<keyword evidence="5 7" id="KW-1133">Transmembrane helix</keyword>
<comment type="similarity">
    <text evidence="7">Belongs to the binding-protein-dependent transport system permease family.</text>
</comment>
<evidence type="ECO:0000259" key="9">
    <source>
        <dbReference type="PROSITE" id="PS50928"/>
    </source>
</evidence>
<keyword evidence="6 7" id="KW-0472">Membrane</keyword>
<feature type="transmembrane region" description="Helical" evidence="7">
    <location>
        <begin position="330"/>
        <end position="348"/>
    </location>
</feature>
<dbReference type="EMBL" id="AWSI01000020">
    <property type="protein sequence ID" value="ERH31059.1"/>
    <property type="molecule type" value="Genomic_DNA"/>
</dbReference>
<dbReference type="STRING" id="419015.HMPREF3214_01611"/>
<dbReference type="PANTHER" id="PTHR43163">
    <property type="entry name" value="DIPEPTIDE TRANSPORT SYSTEM PERMEASE PROTEIN DPPB-RELATED"/>
    <property type="match status" value="1"/>
</dbReference>
<dbReference type="InterPro" id="IPR045621">
    <property type="entry name" value="BPD_transp_1_N"/>
</dbReference>
<evidence type="ECO:0000256" key="7">
    <source>
        <dbReference type="RuleBase" id="RU363032"/>
    </source>
</evidence>
<evidence type="ECO:0000256" key="8">
    <source>
        <dbReference type="SAM" id="MobiDB-lite"/>
    </source>
</evidence>
<dbReference type="CDD" id="cd06261">
    <property type="entry name" value="TM_PBP2"/>
    <property type="match status" value="1"/>
</dbReference>
<dbReference type="Pfam" id="PF00528">
    <property type="entry name" value="BPD_transp_1"/>
    <property type="match status" value="1"/>
</dbReference>
<dbReference type="InterPro" id="IPR000515">
    <property type="entry name" value="MetI-like"/>
</dbReference>
<name>U1RBT9_9BIFI</name>
<evidence type="ECO:0000256" key="1">
    <source>
        <dbReference type="ARBA" id="ARBA00004651"/>
    </source>
</evidence>
<sequence>MTEMKTEMKPEMTKASTTTEPKKMKKVKKAKKAKNQSKVAIALKRFAVLLLMLWIVSIVIFFALRVLPGDIAAIMAGTNSTPEKYEQLRAELGLNQPLIVQYGQWLGSIFTGHLGTSLLTGQAMSTRLLTRAAVTFPLIVVSMVLTLVIALPTAVYSLTSRHAWVRGGLRVISQILGAVPALWAALALIIVFGKGNGMLNVLPTQGFPSNPLSSPANVVSAAASLIIPALSVSIITGAHLMRYTRSAIVDVEKSDYIAWSMASGMTYAQAVRTTGLRLAAPQIASVAGVTFASMITGVLTVETLFNLPGLATMLMTDLSERDLASVQTELLLLSAFFLIVGFVIDTIVRMLDPRLKTSAHSTNTRATQAIEVDTKRRDQ</sequence>
<accession>U1RBT9</accession>
<dbReference type="GO" id="GO:0055085">
    <property type="term" value="P:transmembrane transport"/>
    <property type="evidence" value="ECO:0007669"/>
    <property type="project" value="InterPro"/>
</dbReference>
<comment type="caution">
    <text evidence="10">The sequence shown here is derived from an EMBL/GenBank/DDBJ whole genome shotgun (WGS) entry which is preliminary data.</text>
</comment>
<evidence type="ECO:0000256" key="5">
    <source>
        <dbReference type="ARBA" id="ARBA00022989"/>
    </source>
</evidence>
<feature type="transmembrane region" description="Helical" evidence="7">
    <location>
        <begin position="134"/>
        <end position="159"/>
    </location>
</feature>
<dbReference type="PROSITE" id="PS50928">
    <property type="entry name" value="ABC_TM1"/>
    <property type="match status" value="1"/>
</dbReference>